<dbReference type="Gene3D" id="3.20.20.70">
    <property type="entry name" value="Aldolase class I"/>
    <property type="match status" value="1"/>
</dbReference>
<evidence type="ECO:0000313" key="12">
    <source>
        <dbReference type="EMBL" id="MBB4079910.1"/>
    </source>
</evidence>
<evidence type="ECO:0000256" key="7">
    <source>
        <dbReference type="ARBA" id="ARBA00023004"/>
    </source>
</evidence>
<name>A0A840E4A9_9BACT</name>
<dbReference type="Proteomes" id="UP000576209">
    <property type="component" value="Unassembled WGS sequence"/>
</dbReference>
<protein>
    <submittedName>
        <fullName evidence="12">Glycosyltransferase involved in cell wall biosynthesis/MoaA/NifB/PqqE/SkfB family radical SAM enzyme</fullName>
    </submittedName>
</protein>
<evidence type="ECO:0000256" key="5">
    <source>
        <dbReference type="ARBA" id="ARBA00022691"/>
    </source>
</evidence>
<dbReference type="Pfam" id="PF00534">
    <property type="entry name" value="Glycos_transf_1"/>
    <property type="match status" value="2"/>
</dbReference>
<organism evidence="12 13">
    <name type="scientific">Neolewinella aquimaris</name>
    <dbReference type="NCBI Taxonomy" id="1835722"/>
    <lineage>
        <taxon>Bacteria</taxon>
        <taxon>Pseudomonadati</taxon>
        <taxon>Bacteroidota</taxon>
        <taxon>Saprospiria</taxon>
        <taxon>Saprospirales</taxon>
        <taxon>Lewinellaceae</taxon>
        <taxon>Neolewinella</taxon>
    </lineage>
</organism>
<evidence type="ECO:0000256" key="4">
    <source>
        <dbReference type="ARBA" id="ARBA00022679"/>
    </source>
</evidence>
<dbReference type="CDD" id="cd03801">
    <property type="entry name" value="GT4_PimA-like"/>
    <property type="match status" value="2"/>
</dbReference>
<dbReference type="InterPro" id="IPR034391">
    <property type="entry name" value="AdoMet-like_SPASM_containing"/>
</dbReference>
<dbReference type="GO" id="GO:0051536">
    <property type="term" value="F:iron-sulfur cluster binding"/>
    <property type="evidence" value="ECO:0007669"/>
    <property type="project" value="UniProtKB-KW"/>
</dbReference>
<dbReference type="SFLD" id="SFLDS00029">
    <property type="entry name" value="Radical_SAM"/>
    <property type="match status" value="1"/>
</dbReference>
<dbReference type="PANTHER" id="PTHR12526">
    <property type="entry name" value="GLYCOSYLTRANSFERASE"/>
    <property type="match status" value="1"/>
</dbReference>
<dbReference type="InterPro" id="IPR001296">
    <property type="entry name" value="Glyco_trans_1"/>
</dbReference>
<dbReference type="Pfam" id="PF13186">
    <property type="entry name" value="SPASM"/>
    <property type="match status" value="1"/>
</dbReference>
<dbReference type="AlphaFoldDB" id="A0A840E4A9"/>
<dbReference type="InterPro" id="IPR023885">
    <property type="entry name" value="4Fe4S-binding_SPASM_dom"/>
</dbReference>
<dbReference type="InterPro" id="IPR058240">
    <property type="entry name" value="rSAM_sf"/>
</dbReference>
<accession>A0A840E4A9</accession>
<dbReference type="CDD" id="cd21109">
    <property type="entry name" value="SPASM"/>
    <property type="match status" value="1"/>
</dbReference>
<keyword evidence="13" id="KW-1185">Reference proteome</keyword>
<feature type="domain" description="Glycosyl transferase family 1" evidence="9">
    <location>
        <begin position="559"/>
        <end position="730"/>
    </location>
</feature>
<reference evidence="12 13" key="1">
    <citation type="submission" date="2020-08" db="EMBL/GenBank/DDBJ databases">
        <title>Genomic Encyclopedia of Type Strains, Phase IV (KMG-IV): sequencing the most valuable type-strain genomes for metagenomic binning, comparative biology and taxonomic classification.</title>
        <authorList>
            <person name="Goeker M."/>
        </authorList>
    </citation>
    <scope>NUCLEOTIDE SEQUENCE [LARGE SCALE GENOMIC DNA]</scope>
    <source>
        <strain evidence="12 13">DSM 105137</strain>
    </source>
</reference>
<evidence type="ECO:0000259" key="11">
    <source>
        <dbReference type="Pfam" id="PF13186"/>
    </source>
</evidence>
<feature type="domain" description="Glycosyl transferase family 1" evidence="9">
    <location>
        <begin position="182"/>
        <end position="350"/>
    </location>
</feature>
<evidence type="ECO:0000256" key="3">
    <source>
        <dbReference type="ARBA" id="ARBA00022676"/>
    </source>
</evidence>
<dbReference type="SFLD" id="SFLDG01387">
    <property type="entry name" value="BtrN-like_SPASM_domain_contain"/>
    <property type="match status" value="1"/>
</dbReference>
<dbReference type="SUPFAM" id="SSF53756">
    <property type="entry name" value="UDP-Glycosyltransferase/glycogen phosphorylase"/>
    <property type="match status" value="2"/>
</dbReference>
<dbReference type="Gene3D" id="3.40.50.2000">
    <property type="entry name" value="Glycogen Phosphorylase B"/>
    <property type="match status" value="3"/>
</dbReference>
<keyword evidence="8" id="KW-0411">Iron-sulfur</keyword>
<dbReference type="Pfam" id="PF04055">
    <property type="entry name" value="Radical_SAM"/>
    <property type="match status" value="1"/>
</dbReference>
<dbReference type="InterPro" id="IPR007197">
    <property type="entry name" value="rSAM"/>
</dbReference>
<comment type="cofactor">
    <cofactor evidence="1">
        <name>[4Fe-4S] cluster</name>
        <dbReference type="ChEBI" id="CHEBI:49883"/>
    </cofactor>
</comment>
<proteinExistence type="predicted"/>
<comment type="caution">
    <text evidence="12">The sequence shown here is derived from an EMBL/GenBank/DDBJ whole genome shotgun (WGS) entry which is preliminary data.</text>
</comment>
<evidence type="ECO:0000259" key="10">
    <source>
        <dbReference type="Pfam" id="PF04055"/>
    </source>
</evidence>
<evidence type="ECO:0000256" key="1">
    <source>
        <dbReference type="ARBA" id="ARBA00001966"/>
    </source>
</evidence>
<dbReference type="EMBL" id="JACIFF010000006">
    <property type="protein sequence ID" value="MBB4079910.1"/>
    <property type="molecule type" value="Genomic_DNA"/>
</dbReference>
<evidence type="ECO:0000313" key="13">
    <source>
        <dbReference type="Proteomes" id="UP000576209"/>
    </source>
</evidence>
<feature type="domain" description="Radical SAM core" evidence="10">
    <location>
        <begin position="782"/>
        <end position="936"/>
    </location>
</feature>
<dbReference type="CDD" id="cd01335">
    <property type="entry name" value="Radical_SAM"/>
    <property type="match status" value="1"/>
</dbReference>
<dbReference type="SUPFAM" id="SSF102114">
    <property type="entry name" value="Radical SAM enzymes"/>
    <property type="match status" value="1"/>
</dbReference>
<gene>
    <name evidence="12" type="ORF">GGR28_002537</name>
</gene>
<dbReference type="PANTHER" id="PTHR12526:SF510">
    <property type="entry name" value="D-INOSITOL 3-PHOSPHATE GLYCOSYLTRANSFERASE"/>
    <property type="match status" value="1"/>
</dbReference>
<evidence type="ECO:0000256" key="6">
    <source>
        <dbReference type="ARBA" id="ARBA00022723"/>
    </source>
</evidence>
<keyword evidence="2" id="KW-0004">4Fe-4S</keyword>
<dbReference type="GO" id="GO:0046872">
    <property type="term" value="F:metal ion binding"/>
    <property type="evidence" value="ECO:0007669"/>
    <property type="project" value="UniProtKB-KW"/>
</dbReference>
<keyword evidence="4 12" id="KW-0808">Transferase</keyword>
<keyword evidence="3" id="KW-0328">Glycosyltransferase</keyword>
<keyword evidence="5" id="KW-0949">S-adenosyl-L-methionine</keyword>
<sequence>MNICFFNDIHILGGGELWVLKATQRLENLGHTVHIMCPWRSALYGECLRRQKRLFGFSRGGIVPFYEPIYHYLRKNEIDVLCCTVIGQFNEAEILGAMVARINEDRPANRKMALILKTGLPPMGGLTPEHYGFGAGTRVQRLHVVSERVRQDFLSWQPGEENFIQTVREGVDLAKFSTASIDRTEAKRHWDLKPDGPVVTCLARLSPQKGQDNLLLSVSEIVRVHPDTTFLIAGTGEDEQRLRTLARQLGVGERVRFLGHVEDVPFLLAATDVLCHPSLADGLPNSLVEAMAMGIPVVASRVGGIPDLVEDERSGLIVPPHDIRAIATAVNRLLAEPGLRHQLARQGRERVIERFDLQTNTDHLADLFAAELEYVRTVPAAQQTDGNRRPLNVLFLMNTLRTGGEETEVAILSKYLDRRRYRPTVVSLFATDEGCPAIGTIRAAGVAIDETCHGLATWNEKAGYLVGKIEREDIAIVVACQDARFAHQLFDHLPRERCKLIEHGGIVAEAGVTPKHNTFRYVGVSPAIRNAARRGMANPGHARYLPSMVDLAEYELENRDELRAAYNFGKQEVIVTFVGRLDPKKRVEQLIRSAAELLPRHPELRFLVVGGHDTFQPAYASELRALASSTLPEPDRFLFTGNREDVARILIASDMLVLPATGEGMSHVINEAGAAALAVIATRDGAAAAQLNGGRAGMLYDADNDTALTRAIRTLTLDANLRRDYGDRLRQKAEKDYAAAVVVPQWEALFDEVAAALPSDHDSYIQRFDGLPDFPVEIQIQTSTLCNATCVMCPYPEVSKEYPVGRMEEKLYRKIIEECANEPGLRRIEPFLMNEAFIDKRVPEWIKLAKDKVPHAAVTVTTNGTPLVPSVTDRLIASGIDAIWFSFNGAKPETYEKIMGIPYEKVMHNIEYLLAHKPDHLQVYVNMIETELMADEIAENIENWRRLGVQAGSSPLVNRGGNVTNFSELNYQAISEVPVRSCELVYYKMYILYNGDCILCCMDWRRSVVLGNVYEQSIREIWNGPAYREIRRLHTEGRDGEIPICGNCSYTLN</sequence>
<evidence type="ECO:0000256" key="2">
    <source>
        <dbReference type="ARBA" id="ARBA00022485"/>
    </source>
</evidence>
<evidence type="ECO:0000256" key="8">
    <source>
        <dbReference type="ARBA" id="ARBA00023014"/>
    </source>
</evidence>
<dbReference type="InterPro" id="IPR013785">
    <property type="entry name" value="Aldolase_TIM"/>
</dbReference>
<dbReference type="SFLD" id="SFLDG01067">
    <property type="entry name" value="SPASM/twitch_domain_containing"/>
    <property type="match status" value="1"/>
</dbReference>
<keyword evidence="6" id="KW-0479">Metal-binding</keyword>
<evidence type="ECO:0000259" key="9">
    <source>
        <dbReference type="Pfam" id="PF00534"/>
    </source>
</evidence>
<keyword evidence="7" id="KW-0408">Iron</keyword>
<dbReference type="GO" id="GO:0016757">
    <property type="term" value="F:glycosyltransferase activity"/>
    <property type="evidence" value="ECO:0007669"/>
    <property type="project" value="UniProtKB-KW"/>
</dbReference>
<dbReference type="RefSeq" id="WP_183496149.1">
    <property type="nucleotide sequence ID" value="NZ_JACIFF010000006.1"/>
</dbReference>
<feature type="domain" description="4Fe4S-binding SPASM" evidence="11">
    <location>
        <begin position="982"/>
        <end position="1048"/>
    </location>
</feature>